<organism evidence="1">
    <name type="scientific">human gut metagenome</name>
    <dbReference type="NCBI Taxonomy" id="408170"/>
    <lineage>
        <taxon>unclassified sequences</taxon>
        <taxon>metagenomes</taxon>
        <taxon>organismal metagenomes</taxon>
    </lineage>
</organism>
<dbReference type="AlphaFoldDB" id="K1TVV6"/>
<dbReference type="SUPFAM" id="SSF56399">
    <property type="entry name" value="ADP-ribosylation"/>
    <property type="match status" value="1"/>
</dbReference>
<sequence>MDKSLYSRRSNLVIGFHGCDKSVVDAVVAGKTDLLSSTNDYDWLGNGIYFWENNEERAWQWAKDLAKRKNSQIKEPAVVGAIIDLGYCFDLTDSTYLQELKAAYESMVTVYKESGIELPKNTSIGNSTDLLIRKLDCAVVQTALTYNQDANRHPY</sequence>
<name>K1TVV6_9ZZZZ</name>
<accession>K1TVV6</accession>
<gene>
    <name evidence="1" type="ORF">OBE_02117</name>
</gene>
<feature type="non-terminal residue" evidence="1">
    <location>
        <position position="155"/>
    </location>
</feature>
<protein>
    <submittedName>
        <fullName evidence="1">Uncharacterized protein</fullName>
    </submittedName>
</protein>
<evidence type="ECO:0000313" key="1">
    <source>
        <dbReference type="EMBL" id="EKC73973.1"/>
    </source>
</evidence>
<proteinExistence type="predicted"/>
<dbReference type="EMBL" id="AJWZ01001377">
    <property type="protein sequence ID" value="EKC73973.1"/>
    <property type="molecule type" value="Genomic_DNA"/>
</dbReference>
<comment type="caution">
    <text evidence="1">The sequence shown here is derived from an EMBL/GenBank/DDBJ whole genome shotgun (WGS) entry which is preliminary data.</text>
</comment>
<reference evidence="1" key="1">
    <citation type="journal article" date="2013" name="Environ. Microbiol.">
        <title>Microbiota from the distal guts of lean and obese adolescents exhibit partial functional redundancy besides clear differences in community structure.</title>
        <authorList>
            <person name="Ferrer M."/>
            <person name="Ruiz A."/>
            <person name="Lanza F."/>
            <person name="Haange S.B."/>
            <person name="Oberbach A."/>
            <person name="Till H."/>
            <person name="Bargiela R."/>
            <person name="Campoy C."/>
            <person name="Segura M.T."/>
            <person name="Richter M."/>
            <person name="von Bergen M."/>
            <person name="Seifert J."/>
            <person name="Suarez A."/>
        </authorList>
    </citation>
    <scope>NUCLEOTIDE SEQUENCE</scope>
</reference>